<sequence>MSEPFKRGDRVEWKDFGEGTIVGLTETGHLKVAFSETETFELTWDELEKAQ</sequence>
<protein>
    <recommendedName>
        <fullName evidence="3">DUF3553 domain-containing protein</fullName>
    </recommendedName>
</protein>
<keyword evidence="2" id="KW-1185">Reference proteome</keyword>
<evidence type="ECO:0000313" key="2">
    <source>
        <dbReference type="Proteomes" id="UP001596002"/>
    </source>
</evidence>
<proteinExistence type="predicted"/>
<evidence type="ECO:0008006" key="3">
    <source>
        <dbReference type="Google" id="ProtNLM"/>
    </source>
</evidence>
<dbReference type="Proteomes" id="UP001596002">
    <property type="component" value="Unassembled WGS sequence"/>
</dbReference>
<dbReference type="EMBL" id="JBHSHC010000029">
    <property type="protein sequence ID" value="MFC4766774.1"/>
    <property type="molecule type" value="Genomic_DNA"/>
</dbReference>
<comment type="caution">
    <text evidence="1">The sequence shown here is derived from an EMBL/GenBank/DDBJ whole genome shotgun (WGS) entry which is preliminary data.</text>
</comment>
<accession>A0ABV9PXK3</accession>
<name>A0ABV9PXK3_9BACL</name>
<gene>
    <name evidence="1" type="ORF">ACFO8Q_05220</name>
</gene>
<evidence type="ECO:0000313" key="1">
    <source>
        <dbReference type="EMBL" id="MFC4766774.1"/>
    </source>
</evidence>
<reference evidence="2" key="1">
    <citation type="journal article" date="2019" name="Int. J. Syst. Evol. Microbiol.">
        <title>The Global Catalogue of Microorganisms (GCM) 10K type strain sequencing project: providing services to taxonomists for standard genome sequencing and annotation.</title>
        <authorList>
            <consortium name="The Broad Institute Genomics Platform"/>
            <consortium name="The Broad Institute Genome Sequencing Center for Infectious Disease"/>
            <person name="Wu L."/>
            <person name="Ma J."/>
        </authorList>
    </citation>
    <scope>NUCLEOTIDE SEQUENCE [LARGE SCALE GENOMIC DNA]</scope>
    <source>
        <strain evidence="2">WYCCWR 12678</strain>
    </source>
</reference>
<organism evidence="1 2">
    <name type="scientific">Effusibacillus consociatus</name>
    <dbReference type="NCBI Taxonomy" id="1117041"/>
    <lineage>
        <taxon>Bacteria</taxon>
        <taxon>Bacillati</taxon>
        <taxon>Bacillota</taxon>
        <taxon>Bacilli</taxon>
        <taxon>Bacillales</taxon>
        <taxon>Alicyclobacillaceae</taxon>
        <taxon>Effusibacillus</taxon>
    </lineage>
</organism>
<dbReference type="RefSeq" id="WP_380024669.1">
    <property type="nucleotide sequence ID" value="NZ_JBHSHC010000029.1"/>
</dbReference>